<evidence type="ECO:0000259" key="1">
    <source>
        <dbReference type="SMART" id="SM01043"/>
    </source>
</evidence>
<dbReference type="Proteomes" id="UP000033202">
    <property type="component" value="Unassembled WGS sequence"/>
</dbReference>
<keyword evidence="3" id="KW-1185">Reference proteome</keyword>
<evidence type="ECO:0000313" key="2">
    <source>
        <dbReference type="EMBL" id="GAO37872.1"/>
    </source>
</evidence>
<protein>
    <recommendedName>
        <fullName evidence="1">Bacterial transcriptional activator domain-containing protein</fullName>
    </recommendedName>
</protein>
<dbReference type="InterPro" id="IPR005158">
    <property type="entry name" value="BTAD"/>
</dbReference>
<dbReference type="AlphaFoldDB" id="A0A0E9MJ96"/>
<accession>A0A0E9MJ96</accession>
<dbReference type="GO" id="GO:0003677">
    <property type="term" value="F:DNA binding"/>
    <property type="evidence" value="ECO:0007669"/>
    <property type="project" value="InterPro"/>
</dbReference>
<dbReference type="Gene3D" id="1.25.40.10">
    <property type="entry name" value="Tetratricopeptide repeat domain"/>
    <property type="match status" value="1"/>
</dbReference>
<dbReference type="GO" id="GO:0006355">
    <property type="term" value="P:regulation of DNA-templated transcription"/>
    <property type="evidence" value="ECO:0007669"/>
    <property type="project" value="InterPro"/>
</dbReference>
<proteinExistence type="predicted"/>
<dbReference type="Gene3D" id="1.10.10.10">
    <property type="entry name" value="Winged helix-like DNA-binding domain superfamily/Winged helix DNA-binding domain"/>
    <property type="match status" value="1"/>
</dbReference>
<dbReference type="RefSeq" id="WP_046346737.1">
    <property type="nucleotide sequence ID" value="NZ_BBWU01000001.1"/>
</dbReference>
<evidence type="ECO:0000313" key="3">
    <source>
        <dbReference type="Proteomes" id="UP000033202"/>
    </source>
</evidence>
<dbReference type="SMART" id="SM01043">
    <property type="entry name" value="BTAD"/>
    <property type="match status" value="1"/>
</dbReference>
<sequence>MVRGSELRLSDAAWPVFGCLLSAPRRALTRAQLASALWPNQSDDSARHCLATALWRIRTRSGAFGGCLIARGETIALAANRSIWIDVVAFAARAEAALRDPARLRQPCERHRLRRSLALYRGDFLPQRDQERIVVERERLRALYLDALFELATAEAFAGEWNLARQSTRRLCADEPLREDAQRLYIQTLERTGNRGLAIQQYHELEALLARELAVSPAVETVALARKIGLPGIEPGRRDQIVHPAPEGLGQAALLRVRQDLTRAINTIDAMLAG</sequence>
<dbReference type="InterPro" id="IPR036388">
    <property type="entry name" value="WH-like_DNA-bd_sf"/>
</dbReference>
<dbReference type="EMBL" id="BBWU01000001">
    <property type="protein sequence ID" value="GAO37872.1"/>
    <property type="molecule type" value="Genomic_DNA"/>
</dbReference>
<dbReference type="SUPFAM" id="SSF46894">
    <property type="entry name" value="C-terminal effector domain of the bipartite response regulators"/>
    <property type="match status" value="1"/>
</dbReference>
<reference evidence="2 3" key="1">
    <citation type="submission" date="2015-04" db="EMBL/GenBank/DDBJ databases">
        <title>Whole genome shotgun sequence of Sphingomonas changbaiensis NBRC 104936.</title>
        <authorList>
            <person name="Katano-Makiyama Y."/>
            <person name="Hosoyama A."/>
            <person name="Hashimoto M."/>
            <person name="Noguchi M."/>
            <person name="Tsuchikane K."/>
            <person name="Ohji S."/>
            <person name="Yamazoe A."/>
            <person name="Ichikawa N."/>
            <person name="Kimura A."/>
            <person name="Fujita N."/>
        </authorList>
    </citation>
    <scope>NUCLEOTIDE SEQUENCE [LARGE SCALE GENOMIC DNA]</scope>
    <source>
        <strain evidence="2 3">NBRC 104936</strain>
    </source>
</reference>
<organism evidence="2 3">
    <name type="scientific">Sphingomonas changbaiensis NBRC 104936</name>
    <dbReference type="NCBI Taxonomy" id="1219043"/>
    <lineage>
        <taxon>Bacteria</taxon>
        <taxon>Pseudomonadati</taxon>
        <taxon>Pseudomonadota</taxon>
        <taxon>Alphaproteobacteria</taxon>
        <taxon>Sphingomonadales</taxon>
        <taxon>Sphingomonadaceae</taxon>
        <taxon>Sphingomonas</taxon>
    </lineage>
</organism>
<dbReference type="InterPro" id="IPR011990">
    <property type="entry name" value="TPR-like_helical_dom_sf"/>
</dbReference>
<dbReference type="PANTHER" id="PTHR35807">
    <property type="entry name" value="TRANSCRIPTIONAL REGULATOR REDD-RELATED"/>
    <property type="match status" value="1"/>
</dbReference>
<feature type="domain" description="Bacterial transcriptional activator" evidence="1">
    <location>
        <begin position="85"/>
        <end position="229"/>
    </location>
</feature>
<dbReference type="Pfam" id="PF03704">
    <property type="entry name" value="BTAD"/>
    <property type="match status" value="1"/>
</dbReference>
<dbReference type="OrthoDB" id="190810at2"/>
<dbReference type="STRING" id="1219043.SCH01S_01_00350"/>
<dbReference type="SUPFAM" id="SSF48452">
    <property type="entry name" value="TPR-like"/>
    <property type="match status" value="1"/>
</dbReference>
<dbReference type="InterPro" id="IPR016032">
    <property type="entry name" value="Sig_transdc_resp-reg_C-effctor"/>
</dbReference>
<dbReference type="InterPro" id="IPR051677">
    <property type="entry name" value="AfsR-DnrI-RedD_regulator"/>
</dbReference>
<gene>
    <name evidence="2" type="ORF">SCH01S_01_00350</name>
</gene>
<name>A0A0E9MJ96_9SPHN</name>
<comment type="caution">
    <text evidence="2">The sequence shown here is derived from an EMBL/GenBank/DDBJ whole genome shotgun (WGS) entry which is preliminary data.</text>
</comment>